<dbReference type="OrthoDB" id="7391761at2"/>
<feature type="transmembrane region" description="Helical" evidence="1">
    <location>
        <begin position="6"/>
        <end position="21"/>
    </location>
</feature>
<keyword evidence="1" id="KW-0472">Membrane</keyword>
<dbReference type="Proteomes" id="UP000431922">
    <property type="component" value="Unassembled WGS sequence"/>
</dbReference>
<evidence type="ECO:0000313" key="3">
    <source>
        <dbReference type="Proteomes" id="UP000431922"/>
    </source>
</evidence>
<dbReference type="EMBL" id="WTYL01000002">
    <property type="protein sequence ID" value="MXP44488.1"/>
    <property type="molecule type" value="Genomic_DNA"/>
</dbReference>
<keyword evidence="1" id="KW-1133">Transmembrane helix</keyword>
<protein>
    <submittedName>
        <fullName evidence="2">Uncharacterized protein</fullName>
    </submittedName>
</protein>
<name>A0A845B2F0_9SPHN</name>
<accession>A0A845B2F0</accession>
<sequence>MAFIIIFLLGIANFALHRAVLESPHPRSQEIGKLAARFGRRTMLAAEFAVLLAALLMAASGWTFAVWAYLGYSLLNGFAAWLILSRRF</sequence>
<reference evidence="2 3" key="1">
    <citation type="submission" date="2019-12" db="EMBL/GenBank/DDBJ databases">
        <title>Genomic-based taxomic classification of the family Erythrobacteraceae.</title>
        <authorList>
            <person name="Xu L."/>
        </authorList>
    </citation>
    <scope>NUCLEOTIDE SEQUENCE [LARGE SCALE GENOMIC DNA]</scope>
    <source>
        <strain evidence="2 3">KCTC 42453</strain>
    </source>
</reference>
<keyword evidence="3" id="KW-1185">Reference proteome</keyword>
<dbReference type="RefSeq" id="WP_160756074.1">
    <property type="nucleotide sequence ID" value="NZ_WTYL01000002.1"/>
</dbReference>
<feature type="transmembrane region" description="Helical" evidence="1">
    <location>
        <begin position="66"/>
        <end position="84"/>
    </location>
</feature>
<dbReference type="AlphaFoldDB" id="A0A845B2F0"/>
<evidence type="ECO:0000256" key="1">
    <source>
        <dbReference type="SAM" id="Phobius"/>
    </source>
</evidence>
<gene>
    <name evidence="2" type="ORF">GRI65_08465</name>
</gene>
<proteinExistence type="predicted"/>
<evidence type="ECO:0000313" key="2">
    <source>
        <dbReference type="EMBL" id="MXP44488.1"/>
    </source>
</evidence>
<feature type="transmembrane region" description="Helical" evidence="1">
    <location>
        <begin position="42"/>
        <end position="60"/>
    </location>
</feature>
<comment type="caution">
    <text evidence="2">The sequence shown here is derived from an EMBL/GenBank/DDBJ whole genome shotgun (WGS) entry which is preliminary data.</text>
</comment>
<keyword evidence="1" id="KW-0812">Transmembrane</keyword>
<organism evidence="2 3">
    <name type="scientific">Allopontixanthobacter sediminis</name>
    <dbReference type="NCBI Taxonomy" id="1689985"/>
    <lineage>
        <taxon>Bacteria</taxon>
        <taxon>Pseudomonadati</taxon>
        <taxon>Pseudomonadota</taxon>
        <taxon>Alphaproteobacteria</taxon>
        <taxon>Sphingomonadales</taxon>
        <taxon>Erythrobacteraceae</taxon>
        <taxon>Allopontixanthobacter</taxon>
    </lineage>
</organism>